<dbReference type="PANTHER" id="PTHR42852">
    <property type="entry name" value="THIOL:DISULFIDE INTERCHANGE PROTEIN DSBE"/>
    <property type="match status" value="1"/>
</dbReference>
<accession>A0A3N1Y9B6</accession>
<dbReference type="InterPro" id="IPR050553">
    <property type="entry name" value="Thioredoxin_ResA/DsbE_sf"/>
</dbReference>
<dbReference type="AlphaFoldDB" id="A0A3N1Y9B6"/>
<evidence type="ECO:0000256" key="1">
    <source>
        <dbReference type="ARBA" id="ARBA00004196"/>
    </source>
</evidence>
<dbReference type="PROSITE" id="PS51352">
    <property type="entry name" value="THIOREDOXIN_2"/>
    <property type="match status" value="1"/>
</dbReference>
<name>A0A3N1Y9B6_9GAMM</name>
<evidence type="ECO:0000259" key="5">
    <source>
        <dbReference type="PROSITE" id="PS51352"/>
    </source>
</evidence>
<dbReference type="Gene3D" id="3.40.30.10">
    <property type="entry name" value="Glutaredoxin"/>
    <property type="match status" value="1"/>
</dbReference>
<dbReference type="SUPFAM" id="SSF52833">
    <property type="entry name" value="Thioredoxin-like"/>
    <property type="match status" value="1"/>
</dbReference>
<dbReference type="InterPro" id="IPR000866">
    <property type="entry name" value="AhpC/TSA"/>
</dbReference>
<dbReference type="PANTHER" id="PTHR42852:SF6">
    <property type="entry name" value="THIOL:DISULFIDE INTERCHANGE PROTEIN DSBE"/>
    <property type="match status" value="1"/>
</dbReference>
<dbReference type="CDD" id="cd02966">
    <property type="entry name" value="TlpA_like_family"/>
    <property type="match status" value="1"/>
</dbReference>
<dbReference type="Pfam" id="PF00578">
    <property type="entry name" value="AhpC-TSA"/>
    <property type="match status" value="1"/>
</dbReference>
<dbReference type="EMBL" id="RJVI01000001">
    <property type="protein sequence ID" value="ROR35078.1"/>
    <property type="molecule type" value="Genomic_DNA"/>
</dbReference>
<keyword evidence="2" id="KW-0201">Cytochrome c-type biogenesis</keyword>
<comment type="caution">
    <text evidence="6">The sequence shown here is derived from an EMBL/GenBank/DDBJ whole genome shotgun (WGS) entry which is preliminary data.</text>
</comment>
<sequence length="157" mass="17803">MRRVWLLAVLLWAPVVGWPAPIDFALPDLQGQVHRLSDFRGRWVVLNFWATWCPPCRKELPEFAAFHERHKDRDAVVVGLNYEEADPEAVAMFLEDYDVGYLILRAPPSVRLPLPSLFGLPTTFLISPQGELAATHVGPMDGEQLEAMLREAKAKEE</sequence>
<organism evidence="6 7">
    <name type="scientific">Inmirania thermothiophila</name>
    <dbReference type="NCBI Taxonomy" id="1750597"/>
    <lineage>
        <taxon>Bacteria</taxon>
        <taxon>Pseudomonadati</taxon>
        <taxon>Pseudomonadota</taxon>
        <taxon>Gammaproteobacteria</taxon>
        <taxon>Chromatiales</taxon>
        <taxon>Ectothiorhodospiraceae</taxon>
        <taxon>Inmirania</taxon>
    </lineage>
</organism>
<keyword evidence="4" id="KW-0676">Redox-active center</keyword>
<dbReference type="GO" id="GO:0030313">
    <property type="term" value="C:cell envelope"/>
    <property type="evidence" value="ECO:0007669"/>
    <property type="project" value="UniProtKB-SubCell"/>
</dbReference>
<dbReference type="InterPro" id="IPR017937">
    <property type="entry name" value="Thioredoxin_CS"/>
</dbReference>
<keyword evidence="3" id="KW-1015">Disulfide bond</keyword>
<proteinExistence type="predicted"/>
<evidence type="ECO:0000313" key="6">
    <source>
        <dbReference type="EMBL" id="ROR35078.1"/>
    </source>
</evidence>
<dbReference type="InterPro" id="IPR036249">
    <property type="entry name" value="Thioredoxin-like_sf"/>
</dbReference>
<comment type="subcellular location">
    <subcellularLocation>
        <location evidence="1">Cell envelope</location>
    </subcellularLocation>
</comment>
<dbReference type="PROSITE" id="PS00194">
    <property type="entry name" value="THIOREDOXIN_1"/>
    <property type="match status" value="1"/>
</dbReference>
<feature type="domain" description="Thioredoxin" evidence="5">
    <location>
        <begin position="14"/>
        <end position="154"/>
    </location>
</feature>
<evidence type="ECO:0000313" key="7">
    <source>
        <dbReference type="Proteomes" id="UP000276634"/>
    </source>
</evidence>
<dbReference type="GO" id="GO:0017004">
    <property type="term" value="P:cytochrome complex assembly"/>
    <property type="evidence" value="ECO:0007669"/>
    <property type="project" value="UniProtKB-KW"/>
</dbReference>
<dbReference type="GO" id="GO:0015036">
    <property type="term" value="F:disulfide oxidoreductase activity"/>
    <property type="evidence" value="ECO:0007669"/>
    <property type="project" value="UniProtKB-ARBA"/>
</dbReference>
<dbReference type="Proteomes" id="UP000276634">
    <property type="component" value="Unassembled WGS sequence"/>
</dbReference>
<keyword evidence="7" id="KW-1185">Reference proteome</keyword>
<evidence type="ECO:0000256" key="2">
    <source>
        <dbReference type="ARBA" id="ARBA00022748"/>
    </source>
</evidence>
<dbReference type="InterPro" id="IPR013766">
    <property type="entry name" value="Thioredoxin_domain"/>
</dbReference>
<reference evidence="6 7" key="1">
    <citation type="submission" date="2018-11" db="EMBL/GenBank/DDBJ databases">
        <title>Genomic Encyclopedia of Type Strains, Phase IV (KMG-IV): sequencing the most valuable type-strain genomes for metagenomic binning, comparative biology and taxonomic classification.</title>
        <authorList>
            <person name="Goeker M."/>
        </authorList>
    </citation>
    <scope>NUCLEOTIDE SEQUENCE [LARGE SCALE GENOMIC DNA]</scope>
    <source>
        <strain evidence="6 7">DSM 100275</strain>
    </source>
</reference>
<dbReference type="RefSeq" id="WP_170165038.1">
    <property type="nucleotide sequence ID" value="NZ_RJVI01000001.1"/>
</dbReference>
<dbReference type="GO" id="GO:0016209">
    <property type="term" value="F:antioxidant activity"/>
    <property type="evidence" value="ECO:0007669"/>
    <property type="project" value="InterPro"/>
</dbReference>
<protein>
    <submittedName>
        <fullName evidence="6">Peroxiredoxin</fullName>
    </submittedName>
</protein>
<evidence type="ECO:0000256" key="3">
    <source>
        <dbReference type="ARBA" id="ARBA00023157"/>
    </source>
</evidence>
<evidence type="ECO:0000256" key="4">
    <source>
        <dbReference type="ARBA" id="ARBA00023284"/>
    </source>
</evidence>
<gene>
    <name evidence="6" type="ORF">EDC57_0995</name>
</gene>